<keyword evidence="5" id="KW-0479">Metal-binding</keyword>
<name>A0A845L1E3_9FIRM</name>
<dbReference type="EC" id="3.5.4.16" evidence="5"/>
<dbReference type="GO" id="GO:0006729">
    <property type="term" value="P:tetrahydrobiopterin biosynthetic process"/>
    <property type="evidence" value="ECO:0007669"/>
    <property type="project" value="TreeGrafter"/>
</dbReference>
<dbReference type="FunFam" id="3.30.1130.10:FF:000001">
    <property type="entry name" value="GTP cyclohydrolase 1"/>
    <property type="match status" value="1"/>
</dbReference>
<dbReference type="GO" id="GO:0003934">
    <property type="term" value="F:GTP cyclohydrolase I activity"/>
    <property type="evidence" value="ECO:0007669"/>
    <property type="project" value="UniProtKB-UniRule"/>
</dbReference>
<dbReference type="PROSITE" id="PS00860">
    <property type="entry name" value="GTP_CYCLOHYDROL_1_2"/>
    <property type="match status" value="1"/>
</dbReference>
<dbReference type="GO" id="GO:0046654">
    <property type="term" value="P:tetrahydrofolate biosynthetic process"/>
    <property type="evidence" value="ECO:0007669"/>
    <property type="project" value="UniProtKB-UniRule"/>
</dbReference>
<evidence type="ECO:0000259" key="6">
    <source>
        <dbReference type="Pfam" id="PF01227"/>
    </source>
</evidence>
<dbReference type="HAMAP" id="MF_00223">
    <property type="entry name" value="FolE"/>
    <property type="match status" value="1"/>
</dbReference>
<dbReference type="SUPFAM" id="SSF55620">
    <property type="entry name" value="Tetrahydrobiopterin biosynthesis enzymes-like"/>
    <property type="match status" value="1"/>
</dbReference>
<dbReference type="AlphaFoldDB" id="A0A845L1E3"/>
<dbReference type="CDD" id="cd00642">
    <property type="entry name" value="GTP_cyclohydro1"/>
    <property type="match status" value="1"/>
</dbReference>
<dbReference type="InterPro" id="IPR043133">
    <property type="entry name" value="GTP-CH-I_C/QueF"/>
</dbReference>
<protein>
    <recommendedName>
        <fullName evidence="5">GTP cyclohydrolase 1</fullName>
        <ecNumber evidence="5">3.5.4.16</ecNumber>
    </recommendedName>
    <alternativeName>
        <fullName evidence="5">GTP cyclohydrolase I</fullName>
        <shortName evidence="5">GTP-CH-I</shortName>
    </alternativeName>
</protein>
<sequence length="190" mass="21405">MDLMKIEKAVHMILEAIGEDPQREGLVDTPRRVARMYQEILGGLEDDPKRHLEVIFTEEHEEMVLVKDIPLYSVCEHHLLPFYGVAHVAYIPRSGVITGLSKLARLVEGFAKRPQLQERLTAQIADAIVEKLNPQGVLVIIEAEHMCMTMRGVKKPGSRTVTSAVRGIFRSRPATRSEAFSLIRSSRNLP</sequence>
<dbReference type="PANTHER" id="PTHR11109:SF7">
    <property type="entry name" value="GTP CYCLOHYDROLASE 1"/>
    <property type="match status" value="1"/>
</dbReference>
<evidence type="ECO:0000256" key="2">
    <source>
        <dbReference type="ARBA" id="ARBA00005080"/>
    </source>
</evidence>
<dbReference type="PANTHER" id="PTHR11109">
    <property type="entry name" value="GTP CYCLOHYDROLASE I"/>
    <property type="match status" value="1"/>
</dbReference>
<gene>
    <name evidence="5 7" type="primary">folE</name>
    <name evidence="7" type="ORF">GTO91_02630</name>
</gene>
<feature type="binding site" evidence="5">
    <location>
        <position position="147"/>
    </location>
    <ligand>
        <name>Zn(2+)</name>
        <dbReference type="ChEBI" id="CHEBI:29105"/>
    </ligand>
</feature>
<evidence type="ECO:0000256" key="4">
    <source>
        <dbReference type="ARBA" id="ARBA00022801"/>
    </source>
</evidence>
<dbReference type="GO" id="GO:0006730">
    <property type="term" value="P:one-carbon metabolic process"/>
    <property type="evidence" value="ECO:0007669"/>
    <property type="project" value="UniProtKB-UniRule"/>
</dbReference>
<keyword evidence="8" id="KW-1185">Reference proteome</keyword>
<feature type="domain" description="GTP cyclohydrolase I" evidence="6">
    <location>
        <begin position="6"/>
        <end position="184"/>
    </location>
</feature>
<dbReference type="PROSITE" id="PS00859">
    <property type="entry name" value="GTP_CYCLOHYDROL_1_1"/>
    <property type="match status" value="1"/>
</dbReference>
<dbReference type="InterPro" id="IPR043134">
    <property type="entry name" value="GTP-CH-I_N"/>
</dbReference>
<dbReference type="Gene3D" id="1.10.286.10">
    <property type="match status" value="1"/>
</dbReference>
<dbReference type="GO" id="GO:0008270">
    <property type="term" value="F:zinc ion binding"/>
    <property type="evidence" value="ECO:0007669"/>
    <property type="project" value="UniProtKB-UniRule"/>
</dbReference>
<keyword evidence="5" id="KW-0547">Nucleotide-binding</keyword>
<dbReference type="NCBIfam" id="NF006825">
    <property type="entry name" value="PRK09347.1-2"/>
    <property type="match status" value="1"/>
</dbReference>
<dbReference type="Gene3D" id="3.30.1130.10">
    <property type="match status" value="1"/>
</dbReference>
<dbReference type="OrthoDB" id="9801207at2"/>
<dbReference type="Proteomes" id="UP000463470">
    <property type="component" value="Unassembled WGS sequence"/>
</dbReference>
<evidence type="ECO:0000313" key="8">
    <source>
        <dbReference type="Proteomes" id="UP000463470"/>
    </source>
</evidence>
<keyword evidence="5" id="KW-0342">GTP-binding</keyword>
<dbReference type="InterPro" id="IPR018234">
    <property type="entry name" value="GTP_CycHdrlase_I_CS"/>
</dbReference>
<dbReference type="NCBIfam" id="TIGR00063">
    <property type="entry name" value="folE"/>
    <property type="match status" value="1"/>
</dbReference>
<comment type="similarity">
    <text evidence="5">Belongs to the GTP cyclohydrolase I family.</text>
</comment>
<dbReference type="InterPro" id="IPR020602">
    <property type="entry name" value="GTP_CycHdrlase_I_dom"/>
</dbReference>
<dbReference type="UniPathway" id="UPA00848">
    <property type="reaction ID" value="UER00151"/>
</dbReference>
<evidence type="ECO:0000256" key="3">
    <source>
        <dbReference type="ARBA" id="ARBA00022563"/>
    </source>
</evidence>
<evidence type="ECO:0000313" key="7">
    <source>
        <dbReference type="EMBL" id="MZP28614.1"/>
    </source>
</evidence>
<reference evidence="7 8" key="1">
    <citation type="submission" date="2020-01" db="EMBL/GenBank/DDBJ databases">
        <title>Whole-genome sequence of Heliobacterium undosum DSM 13378.</title>
        <authorList>
            <person name="Kyndt J.A."/>
            <person name="Meyer T.E."/>
        </authorList>
    </citation>
    <scope>NUCLEOTIDE SEQUENCE [LARGE SCALE GENOMIC DNA]</scope>
    <source>
        <strain evidence="7 8">DSM 13378</strain>
    </source>
</reference>
<evidence type="ECO:0000256" key="1">
    <source>
        <dbReference type="ARBA" id="ARBA00001052"/>
    </source>
</evidence>
<dbReference type="RefSeq" id="WP_161254434.1">
    <property type="nucleotide sequence ID" value="NZ_WXEY01000002.1"/>
</dbReference>
<proteinExistence type="inferred from homology"/>
<dbReference type="FunFam" id="1.10.286.10:FF:000001">
    <property type="entry name" value="GTP cyclohydrolase 1"/>
    <property type="match status" value="1"/>
</dbReference>
<comment type="pathway">
    <text evidence="2 5">Cofactor biosynthesis; 7,8-dihydroneopterin triphosphate biosynthesis; 7,8-dihydroneopterin triphosphate from GTP: step 1/1.</text>
</comment>
<comment type="caution">
    <text evidence="7">The sequence shown here is derived from an EMBL/GenBank/DDBJ whole genome shotgun (WGS) entry which is preliminary data.</text>
</comment>
<dbReference type="InterPro" id="IPR001474">
    <property type="entry name" value="GTP_CycHdrlase_I"/>
</dbReference>
<evidence type="ECO:0000256" key="5">
    <source>
        <dbReference type="HAMAP-Rule" id="MF_00223"/>
    </source>
</evidence>
<keyword evidence="5" id="KW-0862">Zinc</keyword>
<feature type="binding site" evidence="5">
    <location>
        <position position="78"/>
    </location>
    <ligand>
        <name>Zn(2+)</name>
        <dbReference type="ChEBI" id="CHEBI:29105"/>
    </ligand>
</feature>
<keyword evidence="4 5" id="KW-0378">Hydrolase</keyword>
<dbReference type="GO" id="GO:0005737">
    <property type="term" value="C:cytoplasm"/>
    <property type="evidence" value="ECO:0007669"/>
    <property type="project" value="TreeGrafter"/>
</dbReference>
<keyword evidence="3 5" id="KW-0554">One-carbon metabolism</keyword>
<comment type="subunit">
    <text evidence="5">Homopolymer.</text>
</comment>
<dbReference type="GO" id="GO:0005525">
    <property type="term" value="F:GTP binding"/>
    <property type="evidence" value="ECO:0007669"/>
    <property type="project" value="UniProtKB-KW"/>
</dbReference>
<accession>A0A845L1E3</accession>
<dbReference type="Pfam" id="PF01227">
    <property type="entry name" value="GTP_cyclohydroI"/>
    <property type="match status" value="1"/>
</dbReference>
<dbReference type="NCBIfam" id="NF006826">
    <property type="entry name" value="PRK09347.1-3"/>
    <property type="match status" value="1"/>
</dbReference>
<comment type="catalytic activity">
    <reaction evidence="1 5">
        <text>GTP + H2O = 7,8-dihydroneopterin 3'-triphosphate + formate + H(+)</text>
        <dbReference type="Rhea" id="RHEA:17473"/>
        <dbReference type="ChEBI" id="CHEBI:15377"/>
        <dbReference type="ChEBI" id="CHEBI:15378"/>
        <dbReference type="ChEBI" id="CHEBI:15740"/>
        <dbReference type="ChEBI" id="CHEBI:37565"/>
        <dbReference type="ChEBI" id="CHEBI:58462"/>
        <dbReference type="EC" id="3.5.4.16"/>
    </reaction>
</comment>
<dbReference type="EMBL" id="WXEY01000002">
    <property type="protein sequence ID" value="MZP28614.1"/>
    <property type="molecule type" value="Genomic_DNA"/>
</dbReference>
<organism evidence="7 8">
    <name type="scientific">Heliomicrobium undosum</name>
    <dbReference type="NCBI Taxonomy" id="121734"/>
    <lineage>
        <taxon>Bacteria</taxon>
        <taxon>Bacillati</taxon>
        <taxon>Bacillota</taxon>
        <taxon>Clostridia</taxon>
        <taxon>Eubacteriales</taxon>
        <taxon>Heliobacteriaceae</taxon>
        <taxon>Heliomicrobium</taxon>
    </lineage>
</organism>
<feature type="binding site" evidence="5">
    <location>
        <position position="75"/>
    </location>
    <ligand>
        <name>Zn(2+)</name>
        <dbReference type="ChEBI" id="CHEBI:29105"/>
    </ligand>
</feature>